<feature type="transmembrane region" description="Helical" evidence="2">
    <location>
        <begin position="12"/>
        <end position="35"/>
    </location>
</feature>
<evidence type="ECO:0000256" key="1">
    <source>
        <dbReference type="SAM" id="MobiDB-lite"/>
    </source>
</evidence>
<dbReference type="EC" id="3.1.6.6" evidence="4"/>
<dbReference type="PANTHER" id="PTHR43751">
    <property type="entry name" value="SULFATASE"/>
    <property type="match status" value="1"/>
</dbReference>
<dbReference type="CDD" id="cd16148">
    <property type="entry name" value="sulfatase_like"/>
    <property type="match status" value="1"/>
</dbReference>
<dbReference type="AlphaFoldDB" id="A0A3B1CNJ8"/>
<dbReference type="InterPro" id="IPR000917">
    <property type="entry name" value="Sulfatase_N"/>
</dbReference>
<proteinExistence type="predicted"/>
<protein>
    <submittedName>
        <fullName evidence="4">Choline-sulfatase</fullName>
        <ecNumber evidence="4">3.1.6.6</ecNumber>
    </submittedName>
</protein>
<keyword evidence="4" id="KW-0378">Hydrolase</keyword>
<dbReference type="EMBL" id="UOGE01000093">
    <property type="protein sequence ID" value="VAX24230.1"/>
    <property type="molecule type" value="Genomic_DNA"/>
</dbReference>
<feature type="domain" description="Sulfatase N-terminal" evidence="3">
    <location>
        <begin position="264"/>
        <end position="561"/>
    </location>
</feature>
<keyword evidence="2" id="KW-0812">Transmembrane</keyword>
<dbReference type="Pfam" id="PF00884">
    <property type="entry name" value="Sulfatase"/>
    <property type="match status" value="1"/>
</dbReference>
<dbReference type="PANTHER" id="PTHR43751:SF3">
    <property type="entry name" value="SULFATASE N-TERMINAL DOMAIN-CONTAINING PROTEIN"/>
    <property type="match status" value="1"/>
</dbReference>
<evidence type="ECO:0000313" key="4">
    <source>
        <dbReference type="EMBL" id="VAX24230.1"/>
    </source>
</evidence>
<dbReference type="SUPFAM" id="SSF53649">
    <property type="entry name" value="Alkaline phosphatase-like"/>
    <property type="match status" value="1"/>
</dbReference>
<dbReference type="Gene3D" id="3.30.1120.10">
    <property type="match status" value="1"/>
</dbReference>
<sequence length="839" mass="94621">MVNKSFTVMRLIKYSAGAIASILLLWSLFFLAFVLPNPARLPDPLNVIDGVKPSGKRKLEMKKNFIFELEKAGASVPNLGKGRGLLKNLDFFADYPFYKRKRFSKIAVSMTQGKYGMYLEQRNALYLPTPAIIRFNFDVRADTKLTFGASILGYLEGEEQAPATFTATIENRAGETLETVTRTLKPEPEFYWNEYDTFYHVFLRFLWLQYGWYNGKWYDYEIDLDKYAGQNVNIKFETKSADESLSHVFISTPQVWGVAWDDRPNVVLAVIDTLRGDFVGANNGGAVGITPNIDKLADEGVSFTNVRSQGNWSRGSFTSMLTGTPPSSLGFSSRWNFGRPEKKLFYKRGIPTIASQFLMNGYKTAIIGNNPFIYDGSELGVHLGFDEAIDIQRAPHNTILTTTEAIRMLKKYADRRFFMLFTLNTPHGPFKPPLKYFWQGFKWDDNAKKGPLSVLYRGTVAYADAYMAKFFEALDRLGLSENTIVIVTADHGASFFRKEAVRQDPLSDYLWLTGRHGHSLYEEEVRVPMIIRYPGKIPRGKVIDRPIALLDLAPTLDELVGMDMKPDWAGVSFASEAMGKGSAPENHAQRVIPAEGELVWSITTTSGLKYIRRGLDLARSRRPGEAKSRSNREELYDLDDDPHERNDLSQSNPQLTTKMRKLFSGKYPRHVQVYKMITRGVDKYKDITIEVISKGGFVFFDVVPATGNPNLKVEADKRLFDKITVTLGGISSNVRIYFETKPFEGPVTIRVTDGEGKILPRGAVHIGPFALAAKGETVTIGAGGDDFEYGDPESLIDGKATRDGVYIVTIPFTKWRDNVSEGMRLDPELETMMKRWGYM</sequence>
<dbReference type="Gene3D" id="3.40.720.10">
    <property type="entry name" value="Alkaline Phosphatase, subunit A"/>
    <property type="match status" value="1"/>
</dbReference>
<dbReference type="InterPro" id="IPR017850">
    <property type="entry name" value="Alkaline_phosphatase_core_sf"/>
</dbReference>
<dbReference type="GO" id="GO:0047753">
    <property type="term" value="F:choline-sulfatase activity"/>
    <property type="evidence" value="ECO:0007669"/>
    <property type="project" value="UniProtKB-EC"/>
</dbReference>
<reference evidence="4" key="1">
    <citation type="submission" date="2018-06" db="EMBL/GenBank/DDBJ databases">
        <authorList>
            <person name="Zhirakovskaya E."/>
        </authorList>
    </citation>
    <scope>NUCLEOTIDE SEQUENCE</scope>
</reference>
<accession>A0A3B1CNJ8</accession>
<gene>
    <name evidence="4" type="ORF">MNBD_NITROSPINAE02-99</name>
</gene>
<keyword evidence="2" id="KW-1133">Transmembrane helix</keyword>
<evidence type="ECO:0000259" key="3">
    <source>
        <dbReference type="Pfam" id="PF00884"/>
    </source>
</evidence>
<dbReference type="InterPro" id="IPR052701">
    <property type="entry name" value="GAG_Ulvan_Degrading_Sulfatases"/>
</dbReference>
<evidence type="ECO:0000256" key="2">
    <source>
        <dbReference type="SAM" id="Phobius"/>
    </source>
</evidence>
<feature type="compositionally biased region" description="Basic and acidic residues" evidence="1">
    <location>
        <begin position="620"/>
        <end position="635"/>
    </location>
</feature>
<keyword evidence="2" id="KW-0472">Membrane</keyword>
<feature type="region of interest" description="Disordered" evidence="1">
    <location>
        <begin position="620"/>
        <end position="654"/>
    </location>
</feature>
<organism evidence="4">
    <name type="scientific">hydrothermal vent metagenome</name>
    <dbReference type="NCBI Taxonomy" id="652676"/>
    <lineage>
        <taxon>unclassified sequences</taxon>
        <taxon>metagenomes</taxon>
        <taxon>ecological metagenomes</taxon>
    </lineage>
</organism>
<name>A0A3B1CNJ8_9ZZZZ</name>